<organism evidence="1 2">
    <name type="scientific">Pseudonocardia thermophila</name>
    <dbReference type="NCBI Taxonomy" id="1848"/>
    <lineage>
        <taxon>Bacteria</taxon>
        <taxon>Bacillati</taxon>
        <taxon>Actinomycetota</taxon>
        <taxon>Actinomycetes</taxon>
        <taxon>Pseudonocardiales</taxon>
        <taxon>Pseudonocardiaceae</taxon>
        <taxon>Pseudonocardia</taxon>
    </lineage>
</organism>
<accession>A0A1M7AYW0</accession>
<proteinExistence type="predicted"/>
<evidence type="ECO:0000313" key="2">
    <source>
        <dbReference type="Proteomes" id="UP000184363"/>
    </source>
</evidence>
<name>A0A1M7AYW0_PSETH</name>
<keyword evidence="2" id="KW-1185">Reference proteome</keyword>
<gene>
    <name evidence="1" type="ORF">SAMN05443637_13077</name>
</gene>
<reference evidence="1 2" key="1">
    <citation type="submission" date="2016-11" db="EMBL/GenBank/DDBJ databases">
        <authorList>
            <person name="Jaros S."/>
            <person name="Januszkiewicz K."/>
            <person name="Wedrychowicz H."/>
        </authorList>
    </citation>
    <scope>NUCLEOTIDE SEQUENCE [LARGE SCALE GENOMIC DNA]</scope>
    <source>
        <strain evidence="1 2">DSM 43832</strain>
    </source>
</reference>
<protein>
    <submittedName>
        <fullName evidence="1">Uncharacterized protein</fullName>
    </submittedName>
</protein>
<dbReference type="RefSeq" id="WP_073460423.1">
    <property type="nucleotide sequence ID" value="NZ_FRAP01000030.1"/>
</dbReference>
<dbReference type="EMBL" id="FRAP01000030">
    <property type="protein sequence ID" value="SHL47796.1"/>
    <property type="molecule type" value="Genomic_DNA"/>
</dbReference>
<dbReference type="AlphaFoldDB" id="A0A1M7AYW0"/>
<sequence length="206" mass="23237">MPLQPLPVVYAGIRFPSRTVARWAIFLDHLEIEWEYEPDAYDTDEGPYVPTFKVKIDQVKNSSSYHQFFTVEQPGSPHGARHVAFARATGLPLIVARQMPRSYADQFPRGGRLLAYNLMVDNSDNWPVQCSFVNVDQPALRQWCALGDNRHWCQEDFGFSMASRTHLAVECPGSYSPPAESPVVDEAFVEARSARFVWSDGGDVTP</sequence>
<dbReference type="OrthoDB" id="1667101at2"/>
<dbReference type="STRING" id="1848.SAMN05443637_13077"/>
<evidence type="ECO:0000313" key="1">
    <source>
        <dbReference type="EMBL" id="SHL47796.1"/>
    </source>
</evidence>
<dbReference type="Proteomes" id="UP000184363">
    <property type="component" value="Unassembled WGS sequence"/>
</dbReference>